<dbReference type="EMBL" id="JACYFU010000002">
    <property type="protein sequence ID" value="MBD8065223.1"/>
    <property type="molecule type" value="Genomic_DNA"/>
</dbReference>
<keyword evidence="2" id="KW-1185">Reference proteome</keyword>
<keyword evidence="1" id="KW-0808">Transferase</keyword>
<evidence type="ECO:0000313" key="2">
    <source>
        <dbReference type="Proteomes" id="UP000654108"/>
    </source>
</evidence>
<dbReference type="GO" id="GO:0016740">
    <property type="term" value="F:transferase activity"/>
    <property type="evidence" value="ECO:0007669"/>
    <property type="project" value="UniProtKB-KW"/>
</dbReference>
<evidence type="ECO:0000313" key="1">
    <source>
        <dbReference type="EMBL" id="MBD8065223.1"/>
    </source>
</evidence>
<dbReference type="RefSeq" id="WP_191773971.1">
    <property type="nucleotide sequence ID" value="NZ_JACYFU010000002.1"/>
</dbReference>
<gene>
    <name evidence="1" type="ORF">IC608_07040</name>
</gene>
<dbReference type="Proteomes" id="UP000654108">
    <property type="component" value="Unassembled WGS sequence"/>
</dbReference>
<accession>A0A927ISY0</accession>
<name>A0A927ISY0_9HYPH</name>
<organism evidence="1 2">
    <name type="scientific">Devosia oryzisoli</name>
    <dbReference type="NCBI Taxonomy" id="2774138"/>
    <lineage>
        <taxon>Bacteria</taxon>
        <taxon>Pseudomonadati</taxon>
        <taxon>Pseudomonadota</taxon>
        <taxon>Alphaproteobacteria</taxon>
        <taxon>Hyphomicrobiales</taxon>
        <taxon>Devosiaceae</taxon>
        <taxon>Devosia</taxon>
    </lineage>
</organism>
<comment type="caution">
    <text evidence="1">The sequence shown here is derived from an EMBL/GenBank/DDBJ whole genome shotgun (WGS) entry which is preliminary data.</text>
</comment>
<sequence length="384" mass="41698">MKVLYLVHNLADPAVARRVAMLRMGGAEVDLVGFRRADASLPDLKLANVVELGVTHDARMLHRLLATLQARSGAPVWARQLPRPDVIVARNLEMLAIANRLRTVWDEAPALAYECLDLHRLILRQDRVGRALRAVERRLMAPVRLLLTSSPAFLTQHFDAQDAPPALLVENKVFAPGHGEVGRNPALDGHFEPLRIGWFGALRCEKSLVALSRLSSALGGKVEVELRGRPALTAFRDFHAGVQSAPHLHFGGGYRYPDDLPGLYSSVHFVWAIDFFEEGQNSAWLLPNRLYEGCLNGAIPVALAGTETAAFIERLGIGIVLEDIAPHTLLDVFGNLTGERVRAMAEAVAAINPSRFRCEAAECGALAGRLGAIAGVPADLEVAA</sequence>
<protein>
    <submittedName>
        <fullName evidence="1">Glycosyl transferase family 1</fullName>
    </submittedName>
</protein>
<proteinExistence type="predicted"/>
<reference evidence="1" key="1">
    <citation type="submission" date="2020-09" db="EMBL/GenBank/DDBJ databases">
        <title>Genome seq and assembly of Devosia sp.</title>
        <authorList>
            <person name="Chhetri G."/>
        </authorList>
    </citation>
    <scope>NUCLEOTIDE SEQUENCE</scope>
    <source>
        <strain evidence="1">PTR5</strain>
    </source>
</reference>
<dbReference type="AlphaFoldDB" id="A0A927ISY0"/>